<dbReference type="InParanoid" id="F4RZF9"/>
<dbReference type="EMBL" id="GL883132">
    <property type="protein sequence ID" value="EGG02262.1"/>
    <property type="molecule type" value="Genomic_DNA"/>
</dbReference>
<evidence type="ECO:0000313" key="1">
    <source>
        <dbReference type="EMBL" id="EGG02262.1"/>
    </source>
</evidence>
<dbReference type="KEGG" id="mlr:MELLADRAFT_110340"/>
<proteinExistence type="predicted"/>
<organism evidence="2">
    <name type="scientific">Melampsora larici-populina (strain 98AG31 / pathotype 3-4-7)</name>
    <name type="common">Poplar leaf rust fungus</name>
    <dbReference type="NCBI Taxonomy" id="747676"/>
    <lineage>
        <taxon>Eukaryota</taxon>
        <taxon>Fungi</taxon>
        <taxon>Dikarya</taxon>
        <taxon>Basidiomycota</taxon>
        <taxon>Pucciniomycotina</taxon>
        <taxon>Pucciniomycetes</taxon>
        <taxon>Pucciniales</taxon>
        <taxon>Melampsoraceae</taxon>
        <taxon>Melampsora</taxon>
    </lineage>
</organism>
<dbReference type="GeneID" id="18924047"/>
<keyword evidence="2" id="KW-1185">Reference proteome</keyword>
<dbReference type="Proteomes" id="UP000001072">
    <property type="component" value="Unassembled WGS sequence"/>
</dbReference>
<reference evidence="2" key="1">
    <citation type="journal article" date="2011" name="Proc. Natl. Acad. Sci. U.S.A.">
        <title>Obligate biotrophy features unraveled by the genomic analysis of rust fungi.</title>
        <authorList>
            <person name="Duplessis S."/>
            <person name="Cuomo C.A."/>
            <person name="Lin Y.-C."/>
            <person name="Aerts A."/>
            <person name="Tisserant E."/>
            <person name="Veneault-Fourrey C."/>
            <person name="Joly D.L."/>
            <person name="Hacquard S."/>
            <person name="Amselem J."/>
            <person name="Cantarel B.L."/>
            <person name="Chiu R."/>
            <person name="Coutinho P.M."/>
            <person name="Feau N."/>
            <person name="Field M."/>
            <person name="Frey P."/>
            <person name="Gelhaye E."/>
            <person name="Goldberg J."/>
            <person name="Grabherr M.G."/>
            <person name="Kodira C.D."/>
            <person name="Kohler A."/>
            <person name="Kuees U."/>
            <person name="Lindquist E.A."/>
            <person name="Lucas S.M."/>
            <person name="Mago R."/>
            <person name="Mauceli E."/>
            <person name="Morin E."/>
            <person name="Murat C."/>
            <person name="Pangilinan J.L."/>
            <person name="Park R."/>
            <person name="Pearson M."/>
            <person name="Quesneville H."/>
            <person name="Rouhier N."/>
            <person name="Sakthikumar S."/>
            <person name="Salamov A.A."/>
            <person name="Schmutz J."/>
            <person name="Selles B."/>
            <person name="Shapiro H."/>
            <person name="Tanguay P."/>
            <person name="Tuskan G.A."/>
            <person name="Henrissat B."/>
            <person name="Van de Peer Y."/>
            <person name="Rouze P."/>
            <person name="Ellis J.G."/>
            <person name="Dodds P.N."/>
            <person name="Schein J.E."/>
            <person name="Zhong S."/>
            <person name="Hamelin R.C."/>
            <person name="Grigoriev I.V."/>
            <person name="Szabo L.J."/>
            <person name="Martin F."/>
        </authorList>
    </citation>
    <scope>NUCLEOTIDE SEQUENCE [LARGE SCALE GENOMIC DNA]</scope>
    <source>
        <strain evidence="2">98AG31 / pathotype 3-4-7</strain>
    </source>
</reference>
<evidence type="ECO:0000313" key="2">
    <source>
        <dbReference type="Proteomes" id="UP000001072"/>
    </source>
</evidence>
<dbReference type="AlphaFoldDB" id="F4RZF9"/>
<gene>
    <name evidence="1" type="ORF">MELLADRAFT_110340</name>
</gene>
<name>F4RZF9_MELLP</name>
<dbReference type="VEuPathDB" id="FungiDB:MELLADRAFT_110340"/>
<sequence length="183" mass="21155">MKRHFENVLEIQNEQDGCWVLAFRYDMMMRQTYMVFKVGPEGTEMADIGVRNPRIYRLAERDTIRYNDDMYLDNPYAITGAKSFIDPFDGSNWAEIVLKDMFSRGLRNDLREHALHLPDWKKCTTLEARQELASLASEQLHDIGIHRATYGSSQPLQKVVSSPVVVNIPRDPNAMDIDVFEAL</sequence>
<protein>
    <submittedName>
        <fullName evidence="1">Uncharacterized protein</fullName>
    </submittedName>
</protein>
<dbReference type="RefSeq" id="XP_007414519.1">
    <property type="nucleotide sequence ID" value="XM_007414457.1"/>
</dbReference>
<accession>F4RZF9</accession>
<dbReference type="HOGENOM" id="CLU_1475483_0_0_1"/>